<dbReference type="PANTHER" id="PTHR46457">
    <property type="entry name" value="DNA REPAIR PROTEIN RAD51 HOMOLOG 4"/>
    <property type="match status" value="1"/>
</dbReference>
<organism evidence="12">
    <name type="scientific">Picea sitchensis</name>
    <name type="common">Sitka spruce</name>
    <name type="synonym">Pinus sitchensis</name>
    <dbReference type="NCBI Taxonomy" id="3332"/>
    <lineage>
        <taxon>Eukaryota</taxon>
        <taxon>Viridiplantae</taxon>
        <taxon>Streptophyta</taxon>
        <taxon>Embryophyta</taxon>
        <taxon>Tracheophyta</taxon>
        <taxon>Spermatophyta</taxon>
        <taxon>Pinopsida</taxon>
        <taxon>Pinidae</taxon>
        <taxon>Conifers I</taxon>
        <taxon>Pinales</taxon>
        <taxon>Pinaceae</taxon>
        <taxon>Picea</taxon>
    </lineage>
</organism>
<evidence type="ECO:0000256" key="6">
    <source>
        <dbReference type="ARBA" id="ARBA00023125"/>
    </source>
</evidence>
<dbReference type="OMA" id="QRIHTFR"/>
<evidence type="ECO:0000256" key="8">
    <source>
        <dbReference type="ARBA" id="ARBA00023204"/>
    </source>
</evidence>
<keyword evidence="6" id="KW-0238">DNA-binding</keyword>
<keyword evidence="3" id="KW-0547">Nucleotide-binding</keyword>
<dbReference type="GO" id="GO:0140664">
    <property type="term" value="F:ATP-dependent DNA damage sensor activity"/>
    <property type="evidence" value="ECO:0007669"/>
    <property type="project" value="InterPro"/>
</dbReference>
<evidence type="ECO:0000256" key="5">
    <source>
        <dbReference type="ARBA" id="ARBA00022840"/>
    </source>
</evidence>
<dbReference type="Pfam" id="PF08423">
    <property type="entry name" value="Rad51"/>
    <property type="match status" value="1"/>
</dbReference>
<accession>D5ADH1</accession>
<name>D5ADH1_PICSI</name>
<keyword evidence="9" id="KW-0539">Nucleus</keyword>
<dbReference type="SUPFAM" id="SSF52540">
    <property type="entry name" value="P-loop containing nucleoside triphosphate hydrolases"/>
    <property type="match status" value="1"/>
</dbReference>
<dbReference type="FunFam" id="3.40.50.300:FF:001665">
    <property type="entry name" value="DNA repair protein RAD51 4"/>
    <property type="match status" value="1"/>
</dbReference>
<dbReference type="InterPro" id="IPR047323">
    <property type="entry name" value="Rad51D_C"/>
</dbReference>
<dbReference type="InterPro" id="IPR051988">
    <property type="entry name" value="HRR_RAD51_Paralog"/>
</dbReference>
<dbReference type="GO" id="GO:0000723">
    <property type="term" value="P:telomere maintenance"/>
    <property type="evidence" value="ECO:0007669"/>
    <property type="project" value="TreeGrafter"/>
</dbReference>
<comment type="function">
    <text evidence="10">Involved in the homologous recombination repair (HRR) pathway of double-stranded DNA breaks arising during DNA replication or induced by DNA-damaging agents.</text>
</comment>
<evidence type="ECO:0000256" key="10">
    <source>
        <dbReference type="ARBA" id="ARBA00056000"/>
    </source>
</evidence>
<dbReference type="PANTHER" id="PTHR46457:SF1">
    <property type="entry name" value="DNA REPAIR PROTEIN RAD51 HOMOLOG 4"/>
    <property type="match status" value="1"/>
</dbReference>
<evidence type="ECO:0000256" key="2">
    <source>
        <dbReference type="ARBA" id="ARBA00007095"/>
    </source>
</evidence>
<sequence length="320" mass="34956">MAPLRALNLPILTRQVLQFLAANGILSVEDFLVHDIYTLAARTEHQTNSEVLKQAIAEILSFIDSQHSRWLNGAQLLENLQQTVHVLPTGCEGLDSLLGGGLLEGTLTELVGPSASGKTQICLRAASHIAYHSQAAVMYLDTCNSFSSKRIAQFLNVLAKSSIKSKDQQGNIERAMKGIFHYNVFDVYSMLDLLYQIESSMQTQGKNESSRVRLLIVDSVSSVITPILSGSNLQGHSLMISLGVVLKKLALEYSIAVLITNHIVVDKTGTSKPALGESWKSMPHVRLLLSRDPVSNICDMSLLKHTSMVCDQQASLSLNS</sequence>
<dbReference type="GO" id="GO:0005815">
    <property type="term" value="C:microtubule organizing center"/>
    <property type="evidence" value="ECO:0007669"/>
    <property type="project" value="TreeGrafter"/>
</dbReference>
<comment type="similarity">
    <text evidence="2">Belongs to the RecA family. RAD51 subfamily.</text>
</comment>
<dbReference type="GO" id="GO:0003697">
    <property type="term" value="F:single-stranded DNA binding"/>
    <property type="evidence" value="ECO:0007669"/>
    <property type="project" value="TreeGrafter"/>
</dbReference>
<dbReference type="PROSITE" id="PS50162">
    <property type="entry name" value="RECA_2"/>
    <property type="match status" value="1"/>
</dbReference>
<evidence type="ECO:0000313" key="12">
    <source>
        <dbReference type="EMBL" id="ADE77590.1"/>
    </source>
</evidence>
<keyword evidence="5" id="KW-0067">ATP-binding</keyword>
<dbReference type="GO" id="GO:0033063">
    <property type="term" value="C:Rad51B-Rad51C-Rad51D-XRCC2 complex"/>
    <property type="evidence" value="ECO:0007669"/>
    <property type="project" value="TreeGrafter"/>
</dbReference>
<dbReference type="InterPro" id="IPR020588">
    <property type="entry name" value="RecA_ATP-bd"/>
</dbReference>
<dbReference type="InterPro" id="IPR013632">
    <property type="entry name" value="Rad51_C"/>
</dbReference>
<dbReference type="CDD" id="cd19489">
    <property type="entry name" value="Rad51D"/>
    <property type="match status" value="1"/>
</dbReference>
<dbReference type="GO" id="GO:0005524">
    <property type="term" value="F:ATP binding"/>
    <property type="evidence" value="ECO:0007669"/>
    <property type="project" value="UniProtKB-KW"/>
</dbReference>
<evidence type="ECO:0000256" key="7">
    <source>
        <dbReference type="ARBA" id="ARBA00023172"/>
    </source>
</evidence>
<dbReference type="GO" id="GO:0000400">
    <property type="term" value="F:four-way junction DNA binding"/>
    <property type="evidence" value="ECO:0007669"/>
    <property type="project" value="TreeGrafter"/>
</dbReference>
<dbReference type="GO" id="GO:0000724">
    <property type="term" value="P:double-strand break repair via homologous recombination"/>
    <property type="evidence" value="ECO:0007669"/>
    <property type="project" value="TreeGrafter"/>
</dbReference>
<proteinExistence type="evidence at transcript level"/>
<dbReference type="EMBL" id="BT124331">
    <property type="protein sequence ID" value="ADE77590.1"/>
    <property type="molecule type" value="mRNA"/>
</dbReference>
<dbReference type="AlphaFoldDB" id="D5ADH1"/>
<evidence type="ECO:0000256" key="3">
    <source>
        <dbReference type="ARBA" id="ARBA00022741"/>
    </source>
</evidence>
<keyword evidence="7" id="KW-0233">DNA recombination</keyword>
<evidence type="ECO:0000256" key="9">
    <source>
        <dbReference type="ARBA" id="ARBA00023242"/>
    </source>
</evidence>
<reference evidence="12" key="1">
    <citation type="submission" date="2010-04" db="EMBL/GenBank/DDBJ databases">
        <authorList>
            <person name="Reid K.E."/>
            <person name="Liao N."/>
            <person name="Chan S."/>
            <person name="Docking R."/>
            <person name="Taylor G."/>
            <person name="Moore R."/>
            <person name="Mayo M."/>
            <person name="Munro S."/>
            <person name="King J."/>
            <person name="Yanchuk A."/>
            <person name="Holt R."/>
            <person name="Jones S."/>
            <person name="Marra M."/>
            <person name="Ritland C.E."/>
            <person name="Ritland K."/>
            <person name="Bohlmann J."/>
        </authorList>
    </citation>
    <scope>NUCLEOTIDE SEQUENCE</scope>
    <source>
        <tissue evidence="12">Bud</tissue>
    </source>
</reference>
<dbReference type="Gene3D" id="3.40.50.300">
    <property type="entry name" value="P-loop containing nucleotide triphosphate hydrolases"/>
    <property type="match status" value="1"/>
</dbReference>
<evidence type="ECO:0000259" key="11">
    <source>
        <dbReference type="PROSITE" id="PS50162"/>
    </source>
</evidence>
<protein>
    <recommendedName>
        <fullName evidence="11">RecA family profile 1 domain-containing protein</fullName>
    </recommendedName>
</protein>
<keyword evidence="4" id="KW-0227">DNA damage</keyword>
<feature type="domain" description="RecA family profile 1" evidence="11">
    <location>
        <begin position="83"/>
        <end position="263"/>
    </location>
</feature>
<comment type="subcellular location">
    <subcellularLocation>
        <location evidence="1">Nucleus</location>
    </subcellularLocation>
</comment>
<dbReference type="GO" id="GO:0042148">
    <property type="term" value="P:DNA strand invasion"/>
    <property type="evidence" value="ECO:0007669"/>
    <property type="project" value="TreeGrafter"/>
</dbReference>
<dbReference type="InterPro" id="IPR027417">
    <property type="entry name" value="P-loop_NTPase"/>
</dbReference>
<dbReference type="GO" id="GO:0007131">
    <property type="term" value="P:reciprocal meiotic recombination"/>
    <property type="evidence" value="ECO:0007669"/>
    <property type="project" value="TreeGrafter"/>
</dbReference>
<evidence type="ECO:0000256" key="4">
    <source>
        <dbReference type="ARBA" id="ARBA00022763"/>
    </source>
</evidence>
<dbReference type="GO" id="GO:0005657">
    <property type="term" value="C:replication fork"/>
    <property type="evidence" value="ECO:0007669"/>
    <property type="project" value="TreeGrafter"/>
</dbReference>
<evidence type="ECO:0000256" key="1">
    <source>
        <dbReference type="ARBA" id="ARBA00004123"/>
    </source>
</evidence>
<keyword evidence="8" id="KW-0234">DNA repair</keyword>